<evidence type="ECO:0000313" key="4">
    <source>
        <dbReference type="EnsemblMetazoa" id="CLYHEMP021920.1"/>
    </source>
</evidence>
<reference evidence="4" key="1">
    <citation type="submission" date="2021-01" db="UniProtKB">
        <authorList>
            <consortium name="EnsemblMetazoa"/>
        </authorList>
    </citation>
    <scope>IDENTIFICATION</scope>
</reference>
<dbReference type="PROSITE" id="PS51034">
    <property type="entry name" value="ZP_2"/>
    <property type="match status" value="1"/>
</dbReference>
<feature type="region of interest" description="Disordered" evidence="1">
    <location>
        <begin position="154"/>
        <end position="211"/>
    </location>
</feature>
<feature type="region of interest" description="Disordered" evidence="1">
    <location>
        <begin position="262"/>
        <end position="289"/>
    </location>
</feature>
<name>A0A7M5XGE8_9CNID</name>
<dbReference type="Proteomes" id="UP000594262">
    <property type="component" value="Unplaced"/>
</dbReference>
<sequence length="708" mass="80714">TLYHPTKLRIDRLYFQNKVTKYYTEYYTGKNKDLAMKSSIVAISLAIFSVLHTTESLKCYGLRTKNPSPTNLGKTIECPQNVTHCVTGIGTIGQRGERKEFEMLGRACFAADKAKQFCTRGRNCQYMVKSDGSIFKLCYHCCETDLCNHKMPGNEKNDSEDSPDSNTPEQSSKQKEHEKKRKVSSTENEKQEINRTSKTNENKTKKTKKLVEITRIAKRRIPTIIRLKTTKPPAITTTTKRKSTTMLKTTTTIPTTEKFTEKQSMTVQTTTESKPTPTIKTSQKPKTDEFETNKIIGKKHKPTLKLNENTIHKRARDFNNNFGQFRANTIVQKSEYNLSKQNISIKALSCHKDKMTAYLNVENMQKDFYIILRNSSCRYFVRILNIVQNTIEVPIDYHSCGTIMVENKDHVTYSSQLSFAKEDLSVEEHVLTVKCSKKKLKAEQTAAAILEKGRKKPYQLSLHLFKKSTYLDEYYPDNNPISIPNYGWVFSEVRLASKHDNNVLKHLDCLLRMKQGEKGERIKEILVIENLNPVNRSVRIIHKKRTSIRFRIHLKPFTNINDNLELVCFAHASCDNKEKQDQSSGCEATRQAVTMETEYVALKRGRIQVVETKVTSGKKQSGLISSETTRYIILGCVLGMIFILTIACVAINKHGWAIRINNDSESGDSHDSQPEKSPVKSVTAVLEAESPGTSGLQRSKENTAYRFS</sequence>
<evidence type="ECO:0000256" key="1">
    <source>
        <dbReference type="SAM" id="MobiDB-lite"/>
    </source>
</evidence>
<evidence type="ECO:0000256" key="2">
    <source>
        <dbReference type="SAM" id="Phobius"/>
    </source>
</evidence>
<dbReference type="InterPro" id="IPR001507">
    <property type="entry name" value="ZP_dom"/>
</dbReference>
<protein>
    <recommendedName>
        <fullName evidence="3">ZP domain-containing protein</fullName>
    </recommendedName>
</protein>
<feature type="domain" description="ZP" evidence="3">
    <location>
        <begin position="349"/>
        <end position="593"/>
    </location>
</feature>
<keyword evidence="2" id="KW-0812">Transmembrane</keyword>
<evidence type="ECO:0000259" key="3">
    <source>
        <dbReference type="PROSITE" id="PS51034"/>
    </source>
</evidence>
<accession>A0A7M5XGE8</accession>
<dbReference type="EnsemblMetazoa" id="CLYHEMT021920.1">
    <property type="protein sequence ID" value="CLYHEMP021920.1"/>
    <property type="gene ID" value="CLYHEMG021920"/>
</dbReference>
<proteinExistence type="predicted"/>
<dbReference type="CDD" id="cd00117">
    <property type="entry name" value="TFP"/>
    <property type="match status" value="1"/>
</dbReference>
<keyword evidence="2" id="KW-1133">Transmembrane helix</keyword>
<feature type="compositionally biased region" description="Polar residues" evidence="1">
    <location>
        <begin position="262"/>
        <end position="284"/>
    </location>
</feature>
<feature type="compositionally biased region" description="Basic and acidic residues" evidence="1">
    <location>
        <begin position="187"/>
        <end position="211"/>
    </location>
</feature>
<organism evidence="4 5">
    <name type="scientific">Clytia hemisphaerica</name>
    <dbReference type="NCBI Taxonomy" id="252671"/>
    <lineage>
        <taxon>Eukaryota</taxon>
        <taxon>Metazoa</taxon>
        <taxon>Cnidaria</taxon>
        <taxon>Hydrozoa</taxon>
        <taxon>Hydroidolina</taxon>
        <taxon>Leptothecata</taxon>
        <taxon>Obeliida</taxon>
        <taxon>Clytiidae</taxon>
        <taxon>Clytia</taxon>
    </lineage>
</organism>
<feature type="region of interest" description="Disordered" evidence="1">
    <location>
        <begin position="664"/>
        <end position="708"/>
    </location>
</feature>
<evidence type="ECO:0000313" key="5">
    <source>
        <dbReference type="Proteomes" id="UP000594262"/>
    </source>
</evidence>
<dbReference type="InterPro" id="IPR045860">
    <property type="entry name" value="Snake_toxin-like_sf"/>
</dbReference>
<keyword evidence="2" id="KW-0472">Membrane</keyword>
<feature type="compositionally biased region" description="Basic and acidic residues" evidence="1">
    <location>
        <begin position="698"/>
        <end position="708"/>
    </location>
</feature>
<dbReference type="AlphaFoldDB" id="A0A7M5XGE8"/>
<feature type="transmembrane region" description="Helical" evidence="2">
    <location>
        <begin position="631"/>
        <end position="651"/>
    </location>
</feature>
<feature type="compositionally biased region" description="Basic and acidic residues" evidence="1">
    <location>
        <begin position="667"/>
        <end position="678"/>
    </location>
</feature>
<keyword evidence="5" id="KW-1185">Reference proteome</keyword>
<dbReference type="SUPFAM" id="SSF57302">
    <property type="entry name" value="Snake toxin-like"/>
    <property type="match status" value="1"/>
</dbReference>